<feature type="transmembrane region" description="Helical" evidence="1">
    <location>
        <begin position="63"/>
        <end position="81"/>
    </location>
</feature>
<reference evidence="2 3" key="1">
    <citation type="submission" date="2020-08" db="EMBL/GenBank/DDBJ databases">
        <title>Genomic Encyclopedia of Type Strains, Phase IV (KMG-IV): sequencing the most valuable type-strain genomes for metagenomic binning, comparative biology and taxonomic classification.</title>
        <authorList>
            <person name="Goeker M."/>
        </authorList>
    </citation>
    <scope>NUCLEOTIDE SEQUENCE [LARGE SCALE GENOMIC DNA]</scope>
    <source>
        <strain evidence="2 3">DSM 44197</strain>
    </source>
</reference>
<feature type="transmembrane region" description="Helical" evidence="1">
    <location>
        <begin position="20"/>
        <end position="43"/>
    </location>
</feature>
<feature type="transmembrane region" description="Helical" evidence="1">
    <location>
        <begin position="232"/>
        <end position="253"/>
    </location>
</feature>
<keyword evidence="1" id="KW-0812">Transmembrane</keyword>
<dbReference type="EMBL" id="JACJIA010000003">
    <property type="protein sequence ID" value="MBA8951261.1"/>
    <property type="molecule type" value="Genomic_DNA"/>
</dbReference>
<proteinExistence type="predicted"/>
<keyword evidence="1" id="KW-0472">Membrane</keyword>
<feature type="transmembrane region" description="Helical" evidence="1">
    <location>
        <begin position="102"/>
        <end position="128"/>
    </location>
</feature>
<evidence type="ECO:0000313" key="2">
    <source>
        <dbReference type="EMBL" id="MBA8951261.1"/>
    </source>
</evidence>
<keyword evidence="1" id="KW-1133">Transmembrane helix</keyword>
<evidence type="ECO:0000313" key="3">
    <source>
        <dbReference type="Proteomes" id="UP000572680"/>
    </source>
</evidence>
<keyword evidence="3" id="KW-1185">Reference proteome</keyword>
<accession>A0A7W3LN98</accession>
<sequence>MIPLLSAEWLKLRSVRSTWLNAVAVAVLLALCGLWSFAVAEIWDGRSPAERATMRAAPPEYPMALALPLCAGVLGVLAVTAEHATGMIRASVAAVPRRGRLLAAKAGVVAAVSLAVGLVAFTAAALLGRLVVGGRGVVEFHRSVGEEAPWIASLCLLVVVSALVGLGLGAALRSTAGGVTAVAALLFVLPTLVATVAPDPWDGRIDRLLPTSLFAQVAGRTGTLLKDPLPPAVAGVLLVGYAAAALAAGVLVLTRRDV</sequence>
<dbReference type="AlphaFoldDB" id="A0A7W3LN98"/>
<evidence type="ECO:0008006" key="4">
    <source>
        <dbReference type="Google" id="ProtNLM"/>
    </source>
</evidence>
<comment type="caution">
    <text evidence="2">The sequence shown here is derived from an EMBL/GenBank/DDBJ whole genome shotgun (WGS) entry which is preliminary data.</text>
</comment>
<organism evidence="2 3">
    <name type="scientific">Actinomadura namibiensis</name>
    <dbReference type="NCBI Taxonomy" id="182080"/>
    <lineage>
        <taxon>Bacteria</taxon>
        <taxon>Bacillati</taxon>
        <taxon>Actinomycetota</taxon>
        <taxon>Actinomycetes</taxon>
        <taxon>Streptosporangiales</taxon>
        <taxon>Thermomonosporaceae</taxon>
        <taxon>Actinomadura</taxon>
    </lineage>
</organism>
<protein>
    <recommendedName>
        <fullName evidence="4">ABC transporter permease</fullName>
    </recommendedName>
</protein>
<gene>
    <name evidence="2" type="ORF">HNR61_002892</name>
</gene>
<feature type="transmembrane region" description="Helical" evidence="1">
    <location>
        <begin position="179"/>
        <end position="197"/>
    </location>
</feature>
<dbReference type="RefSeq" id="WP_182843612.1">
    <property type="nucleotide sequence ID" value="NZ_BAAALP010000004.1"/>
</dbReference>
<feature type="transmembrane region" description="Helical" evidence="1">
    <location>
        <begin position="148"/>
        <end position="172"/>
    </location>
</feature>
<dbReference type="Proteomes" id="UP000572680">
    <property type="component" value="Unassembled WGS sequence"/>
</dbReference>
<evidence type="ECO:0000256" key="1">
    <source>
        <dbReference type="SAM" id="Phobius"/>
    </source>
</evidence>
<name>A0A7W3LN98_ACTNM</name>
<dbReference type="Pfam" id="PF12730">
    <property type="entry name" value="ABC2_membrane_4"/>
    <property type="match status" value="1"/>
</dbReference>